<dbReference type="EC" id="6.1.1.21" evidence="2"/>
<keyword evidence="7" id="KW-0030">Aminoacyl-tRNA synthetase</keyword>
<keyword evidence="4" id="KW-0547">Nucleotide-binding</keyword>
<dbReference type="InterPro" id="IPR036621">
    <property type="entry name" value="Anticodon-bd_dom_sf"/>
</dbReference>
<dbReference type="GO" id="GO:0003723">
    <property type="term" value="F:RNA binding"/>
    <property type="evidence" value="ECO:0007669"/>
    <property type="project" value="TreeGrafter"/>
</dbReference>
<dbReference type="GO" id="GO:0005829">
    <property type="term" value="C:cytosol"/>
    <property type="evidence" value="ECO:0007669"/>
    <property type="project" value="TreeGrafter"/>
</dbReference>
<dbReference type="InterPro" id="IPR045864">
    <property type="entry name" value="aa-tRNA-synth_II/BPL/LPL"/>
</dbReference>
<evidence type="ECO:0000256" key="4">
    <source>
        <dbReference type="ARBA" id="ARBA00022741"/>
    </source>
</evidence>
<evidence type="ECO:0000256" key="2">
    <source>
        <dbReference type="ARBA" id="ARBA00012815"/>
    </source>
</evidence>
<comment type="catalytic activity">
    <reaction evidence="8">
        <text>tRNA(His) + L-histidine + ATP = L-histidyl-tRNA(His) + AMP + diphosphate + H(+)</text>
        <dbReference type="Rhea" id="RHEA:17313"/>
        <dbReference type="Rhea" id="RHEA-COMP:9665"/>
        <dbReference type="Rhea" id="RHEA-COMP:9689"/>
        <dbReference type="ChEBI" id="CHEBI:15378"/>
        <dbReference type="ChEBI" id="CHEBI:30616"/>
        <dbReference type="ChEBI" id="CHEBI:33019"/>
        <dbReference type="ChEBI" id="CHEBI:57595"/>
        <dbReference type="ChEBI" id="CHEBI:78442"/>
        <dbReference type="ChEBI" id="CHEBI:78527"/>
        <dbReference type="ChEBI" id="CHEBI:456215"/>
        <dbReference type="EC" id="6.1.1.21"/>
    </reaction>
</comment>
<keyword evidence="10" id="KW-0175">Coiled coil</keyword>
<dbReference type="EMBL" id="CAJFDI010000004">
    <property type="protein sequence ID" value="CAD5228201.1"/>
    <property type="molecule type" value="Genomic_DNA"/>
</dbReference>
<name>A0A1I7SB71_BURXY</name>
<feature type="coiled-coil region" evidence="10">
    <location>
        <begin position="1"/>
        <end position="28"/>
    </location>
</feature>
<protein>
    <recommendedName>
        <fullName evidence="2">histidine--tRNA ligase</fullName>
        <ecNumber evidence="2">6.1.1.21</ecNumber>
    </recommendedName>
</protein>
<feature type="binding site" evidence="9">
    <location>
        <position position="149"/>
    </location>
    <ligand>
        <name>L-histidine</name>
        <dbReference type="ChEBI" id="CHEBI:57595"/>
    </ligand>
</feature>
<dbReference type="FunFam" id="3.30.930.10:FF:000061">
    <property type="entry name" value="Histidine--tRNA ligase, cytoplasmic"/>
    <property type="match status" value="1"/>
</dbReference>
<dbReference type="InterPro" id="IPR041715">
    <property type="entry name" value="HisRS-like_core"/>
</dbReference>
<keyword evidence="14" id="KW-1185">Reference proteome</keyword>
<evidence type="ECO:0000256" key="1">
    <source>
        <dbReference type="ARBA" id="ARBA00008226"/>
    </source>
</evidence>
<keyword evidence="6" id="KW-0648">Protein biosynthesis</keyword>
<dbReference type="InterPro" id="IPR015807">
    <property type="entry name" value="His-tRNA-ligase"/>
</dbReference>
<gene>
    <name evidence="12" type="ORF">BXYJ_LOCUS10326</name>
</gene>
<dbReference type="Proteomes" id="UP000659654">
    <property type="component" value="Unassembled WGS sequence"/>
</dbReference>
<dbReference type="InterPro" id="IPR004154">
    <property type="entry name" value="Anticodon-bd"/>
</dbReference>
<evidence type="ECO:0000256" key="3">
    <source>
        <dbReference type="ARBA" id="ARBA00022598"/>
    </source>
</evidence>
<reference evidence="15" key="1">
    <citation type="submission" date="2016-11" db="UniProtKB">
        <authorList>
            <consortium name="WormBaseParasite"/>
        </authorList>
    </citation>
    <scope>IDENTIFICATION</scope>
</reference>
<evidence type="ECO:0000313" key="14">
    <source>
        <dbReference type="Proteomes" id="UP000659654"/>
    </source>
</evidence>
<dbReference type="Pfam" id="PF03129">
    <property type="entry name" value="HGTP_anticodon"/>
    <property type="match status" value="1"/>
</dbReference>
<evidence type="ECO:0000259" key="11">
    <source>
        <dbReference type="PROSITE" id="PS50862"/>
    </source>
</evidence>
<organism evidence="13 15">
    <name type="scientific">Bursaphelenchus xylophilus</name>
    <name type="common">Pinewood nematode worm</name>
    <name type="synonym">Aphelenchoides xylophilus</name>
    <dbReference type="NCBI Taxonomy" id="6326"/>
    <lineage>
        <taxon>Eukaryota</taxon>
        <taxon>Metazoa</taxon>
        <taxon>Ecdysozoa</taxon>
        <taxon>Nematoda</taxon>
        <taxon>Chromadorea</taxon>
        <taxon>Rhabditida</taxon>
        <taxon>Tylenchina</taxon>
        <taxon>Tylenchomorpha</taxon>
        <taxon>Aphelenchoidea</taxon>
        <taxon>Aphelenchoididae</taxon>
        <taxon>Bursaphelenchus</taxon>
    </lineage>
</organism>
<dbReference type="FunFam" id="3.40.50.800:FF:000008">
    <property type="entry name" value="histidine--tRNA ligase, cytoplasmic isoform X1"/>
    <property type="match status" value="1"/>
</dbReference>
<keyword evidence="3" id="KW-0436">Ligase</keyword>
<feature type="domain" description="Aminoacyl-transfer RNA synthetases class-II family profile" evidence="11">
    <location>
        <begin position="36"/>
        <end position="430"/>
    </location>
</feature>
<dbReference type="SUPFAM" id="SSF52954">
    <property type="entry name" value="Class II aaRS ABD-related"/>
    <property type="match status" value="1"/>
</dbReference>
<evidence type="ECO:0000256" key="6">
    <source>
        <dbReference type="ARBA" id="ARBA00022917"/>
    </source>
</evidence>
<dbReference type="PANTHER" id="PTHR11476">
    <property type="entry name" value="HISTIDYL-TRNA SYNTHETASE"/>
    <property type="match status" value="1"/>
</dbReference>
<dbReference type="GO" id="GO:0006427">
    <property type="term" value="P:histidyl-tRNA aminoacylation"/>
    <property type="evidence" value="ECO:0007669"/>
    <property type="project" value="InterPro"/>
</dbReference>
<dbReference type="SMR" id="A0A1I7SB71"/>
<feature type="binding site" evidence="9">
    <location>
        <begin position="308"/>
        <end position="309"/>
    </location>
    <ligand>
        <name>L-histidine</name>
        <dbReference type="ChEBI" id="CHEBI:57595"/>
    </ligand>
</feature>
<feature type="binding site" evidence="9">
    <location>
        <position position="153"/>
    </location>
    <ligand>
        <name>L-histidine</name>
        <dbReference type="ChEBI" id="CHEBI:57595"/>
    </ligand>
</feature>
<dbReference type="CDD" id="cd00773">
    <property type="entry name" value="HisRS-like_core"/>
    <property type="match status" value="1"/>
</dbReference>
<evidence type="ECO:0000256" key="8">
    <source>
        <dbReference type="ARBA" id="ARBA00047639"/>
    </source>
</evidence>
<dbReference type="eggNOG" id="KOG1936">
    <property type="taxonomic scope" value="Eukaryota"/>
</dbReference>
<evidence type="ECO:0000256" key="10">
    <source>
        <dbReference type="SAM" id="Coils"/>
    </source>
</evidence>
<evidence type="ECO:0000313" key="12">
    <source>
        <dbReference type="EMBL" id="CAD5228201.1"/>
    </source>
</evidence>
<dbReference type="InterPro" id="IPR006195">
    <property type="entry name" value="aa-tRNA-synth_II"/>
</dbReference>
<dbReference type="PROSITE" id="PS50862">
    <property type="entry name" value="AA_TRNA_LIGASE_II"/>
    <property type="match status" value="1"/>
</dbReference>
<dbReference type="SUPFAM" id="SSF55681">
    <property type="entry name" value="Class II aaRS and biotin synthetases"/>
    <property type="match status" value="1"/>
</dbReference>
<dbReference type="AlphaFoldDB" id="A0A1I7SB71"/>
<dbReference type="GO" id="GO:0005739">
    <property type="term" value="C:mitochondrion"/>
    <property type="evidence" value="ECO:0007669"/>
    <property type="project" value="TreeGrafter"/>
</dbReference>
<reference evidence="12" key="2">
    <citation type="submission" date="2020-09" db="EMBL/GenBank/DDBJ databases">
        <authorList>
            <person name="Kikuchi T."/>
        </authorList>
    </citation>
    <scope>NUCLEOTIDE SEQUENCE</scope>
    <source>
        <strain evidence="12">Ka4C1</strain>
    </source>
</reference>
<sequence length="492" mass="55797">MSEVEKGVKDLKVKEQKARAEKMKAEGKFALKTPKGTKDFGSSQMVVREKVLGIMTEIFKKHGAEAIDTPVFELKEVLMGKYGEEGGKLVYDLADQGGEACSLRYDLTVPFARYVAMNKLANLKRYHIAKVYRRDNPVMTKGRFREFYQCDFDIAGQYDSMLPDAECLKIADEVLSTLDLGEFEIRLNHRALLEGIFALSGIDTKDFKTVCSSVDKLDKVPWETVRDELVNEKKIPADAVNHLEKYVRARELASNPTNEDLLKIFETFENDRVKVAVNELRLLLEYCELYGCNKRVVFEPSLARGLDYYTGVIYEVIVKEFSFVPKNANPENPEENCSVGSVAAGGRYDTLVGMFSASAGKKRTDIPCVGISFGIERLFSIMEMKHKSEETGLRTNATDVLVASAQKGLLKERMKIARILWDANIRTELPYKANPKLLNQLQYAEERIIPWVVLLGEQELNNGLVKIRNVKTREETEVKIDDLVEELKKRLS</sequence>
<feature type="binding site" evidence="9">
    <location>
        <begin position="106"/>
        <end position="108"/>
    </location>
    <ligand>
        <name>L-histidine</name>
        <dbReference type="ChEBI" id="CHEBI:57595"/>
    </ligand>
</feature>
<evidence type="ECO:0000313" key="13">
    <source>
        <dbReference type="Proteomes" id="UP000095284"/>
    </source>
</evidence>
<evidence type="ECO:0000313" key="15">
    <source>
        <dbReference type="WBParaSite" id="BXY_1026800.1"/>
    </source>
</evidence>
<evidence type="ECO:0000256" key="9">
    <source>
        <dbReference type="PIRSR" id="PIRSR001549-1"/>
    </source>
</evidence>
<dbReference type="GO" id="GO:0005524">
    <property type="term" value="F:ATP binding"/>
    <property type="evidence" value="ECO:0007669"/>
    <property type="project" value="UniProtKB-KW"/>
</dbReference>
<dbReference type="NCBIfam" id="TIGR00442">
    <property type="entry name" value="hisS"/>
    <property type="match status" value="1"/>
</dbReference>
<keyword evidence="5" id="KW-0067">ATP-binding</keyword>
<evidence type="ECO:0000256" key="5">
    <source>
        <dbReference type="ARBA" id="ARBA00022840"/>
    </source>
</evidence>
<dbReference type="OrthoDB" id="1906957at2759"/>
<dbReference type="PANTHER" id="PTHR11476:SF7">
    <property type="entry name" value="HISTIDINE--TRNA LIGASE"/>
    <property type="match status" value="1"/>
</dbReference>
<dbReference type="Proteomes" id="UP000095284">
    <property type="component" value="Unplaced"/>
</dbReference>
<dbReference type="GO" id="GO:0032543">
    <property type="term" value="P:mitochondrial translation"/>
    <property type="evidence" value="ECO:0007669"/>
    <property type="project" value="TreeGrafter"/>
</dbReference>
<comment type="similarity">
    <text evidence="1">Belongs to the class-II aminoacyl-tRNA synthetase family.</text>
</comment>
<dbReference type="EMBL" id="CAJFCV020000004">
    <property type="protein sequence ID" value="CAG9118704.1"/>
    <property type="molecule type" value="Genomic_DNA"/>
</dbReference>
<dbReference type="InterPro" id="IPR004516">
    <property type="entry name" value="HisRS/HisZ"/>
</dbReference>
<feature type="binding site" evidence="9">
    <location>
        <position position="133"/>
    </location>
    <ligand>
        <name>L-histidine</name>
        <dbReference type="ChEBI" id="CHEBI:57595"/>
    </ligand>
</feature>
<dbReference type="Proteomes" id="UP000582659">
    <property type="component" value="Unassembled WGS sequence"/>
</dbReference>
<dbReference type="WBParaSite" id="BXY_1026800.1">
    <property type="protein sequence ID" value="BXY_1026800.1"/>
    <property type="gene ID" value="BXY_1026800"/>
</dbReference>
<dbReference type="Pfam" id="PF13393">
    <property type="entry name" value="tRNA-synt_His"/>
    <property type="match status" value="1"/>
</dbReference>
<dbReference type="GO" id="GO:0004821">
    <property type="term" value="F:histidine-tRNA ligase activity"/>
    <property type="evidence" value="ECO:0007669"/>
    <property type="project" value="UniProtKB-EC"/>
</dbReference>
<dbReference type="GO" id="GO:0002119">
    <property type="term" value="P:nematode larval development"/>
    <property type="evidence" value="ECO:0007669"/>
    <property type="project" value="TreeGrafter"/>
</dbReference>
<proteinExistence type="inferred from homology"/>
<dbReference type="Gene3D" id="3.40.50.800">
    <property type="entry name" value="Anticodon-binding domain"/>
    <property type="match status" value="1"/>
</dbReference>
<dbReference type="PIRSF" id="PIRSF001549">
    <property type="entry name" value="His-tRNA_synth"/>
    <property type="match status" value="1"/>
</dbReference>
<dbReference type="InterPro" id="IPR033656">
    <property type="entry name" value="HisRS_anticodon"/>
</dbReference>
<evidence type="ECO:0000256" key="7">
    <source>
        <dbReference type="ARBA" id="ARBA00023146"/>
    </source>
</evidence>
<accession>A0A1I7SB71</accession>
<feature type="binding site" evidence="9">
    <location>
        <position position="304"/>
    </location>
    <ligand>
        <name>L-histidine</name>
        <dbReference type="ChEBI" id="CHEBI:57595"/>
    </ligand>
</feature>
<dbReference type="CDD" id="cd00859">
    <property type="entry name" value="HisRS_anticodon"/>
    <property type="match status" value="1"/>
</dbReference>
<dbReference type="Gene3D" id="3.30.930.10">
    <property type="entry name" value="Bira Bifunctional Protein, Domain 2"/>
    <property type="match status" value="1"/>
</dbReference>